<protein>
    <submittedName>
        <fullName evidence="1">Uncharacterized protein</fullName>
    </submittedName>
</protein>
<dbReference type="RefSeq" id="WP_012174950.1">
    <property type="nucleotide sequence ID" value="NC_009943.1"/>
</dbReference>
<dbReference type="eggNOG" id="ENOG502ZP3M">
    <property type="taxonomic scope" value="Bacteria"/>
</dbReference>
<proteinExistence type="predicted"/>
<name>A8ZZT4_DESOH</name>
<gene>
    <name evidence="1" type="ordered locus">Dole_1530</name>
</gene>
<evidence type="ECO:0000313" key="1">
    <source>
        <dbReference type="EMBL" id="ABW67334.1"/>
    </source>
</evidence>
<reference evidence="1 2" key="1">
    <citation type="submission" date="2007-10" db="EMBL/GenBank/DDBJ databases">
        <title>Complete sequence of Desulfococcus oleovorans Hxd3.</title>
        <authorList>
            <consortium name="US DOE Joint Genome Institute"/>
            <person name="Copeland A."/>
            <person name="Lucas S."/>
            <person name="Lapidus A."/>
            <person name="Barry K."/>
            <person name="Glavina del Rio T."/>
            <person name="Dalin E."/>
            <person name="Tice H."/>
            <person name="Pitluck S."/>
            <person name="Kiss H."/>
            <person name="Brettin T."/>
            <person name="Bruce D."/>
            <person name="Detter J.C."/>
            <person name="Han C."/>
            <person name="Schmutz J."/>
            <person name="Larimer F."/>
            <person name="Land M."/>
            <person name="Hauser L."/>
            <person name="Kyrpides N."/>
            <person name="Kim E."/>
            <person name="Wawrik B."/>
            <person name="Richardson P."/>
        </authorList>
    </citation>
    <scope>NUCLEOTIDE SEQUENCE [LARGE SCALE GENOMIC DNA]</scope>
    <source>
        <strain evidence="2">DSM 6200 / JCM 39069 / Hxd3</strain>
    </source>
</reference>
<evidence type="ECO:0000313" key="2">
    <source>
        <dbReference type="Proteomes" id="UP000008561"/>
    </source>
</evidence>
<dbReference type="OrthoDB" id="5421813at2"/>
<dbReference type="Proteomes" id="UP000008561">
    <property type="component" value="Chromosome"/>
</dbReference>
<keyword evidence="2" id="KW-1185">Reference proteome</keyword>
<dbReference type="AlphaFoldDB" id="A8ZZT4"/>
<dbReference type="EMBL" id="CP000859">
    <property type="protein sequence ID" value="ABW67334.1"/>
    <property type="molecule type" value="Genomic_DNA"/>
</dbReference>
<dbReference type="HOGENOM" id="CLU_2769101_0_0_7"/>
<organism evidence="1 2">
    <name type="scientific">Desulfosudis oleivorans (strain DSM 6200 / JCM 39069 / Hxd3)</name>
    <name type="common">Desulfococcus oleovorans</name>
    <dbReference type="NCBI Taxonomy" id="96561"/>
    <lineage>
        <taxon>Bacteria</taxon>
        <taxon>Pseudomonadati</taxon>
        <taxon>Thermodesulfobacteriota</taxon>
        <taxon>Desulfobacteria</taxon>
        <taxon>Desulfobacterales</taxon>
        <taxon>Desulfosudaceae</taxon>
        <taxon>Desulfosudis</taxon>
    </lineage>
</organism>
<dbReference type="KEGG" id="dol:Dole_1530"/>
<sequence length="69" mass="7707">MTKKFKQNCVCKHCGNEGEMEITCSLIEVQAAESKKEAAEKTHTHEKVQVKGRGVCTSCGNEADMWIDF</sequence>
<dbReference type="STRING" id="96561.Dole_1530"/>
<accession>A8ZZT4</accession>